<comment type="caution">
    <text evidence="2">The sequence shown here is derived from an EMBL/GenBank/DDBJ whole genome shotgun (WGS) entry which is preliminary data.</text>
</comment>
<proteinExistence type="predicted"/>
<reference evidence="2" key="1">
    <citation type="submission" date="2022-07" db="EMBL/GenBank/DDBJ databases">
        <title>Phylogenomic reconstructions and comparative analyses of Kickxellomycotina fungi.</title>
        <authorList>
            <person name="Reynolds N.K."/>
            <person name="Stajich J.E."/>
            <person name="Barry K."/>
            <person name="Grigoriev I.V."/>
            <person name="Crous P."/>
            <person name="Smith M.E."/>
        </authorList>
    </citation>
    <scope>NUCLEOTIDE SEQUENCE</scope>
    <source>
        <strain evidence="2">NRRL 1566</strain>
    </source>
</reference>
<feature type="non-terminal residue" evidence="2">
    <location>
        <position position="79"/>
    </location>
</feature>
<dbReference type="AlphaFoldDB" id="A0A9W8I4X7"/>
<dbReference type="Proteomes" id="UP001139887">
    <property type="component" value="Unassembled WGS sequence"/>
</dbReference>
<organism evidence="2 3">
    <name type="scientific">Coemansia brasiliensis</name>
    <dbReference type="NCBI Taxonomy" id="2650707"/>
    <lineage>
        <taxon>Eukaryota</taxon>
        <taxon>Fungi</taxon>
        <taxon>Fungi incertae sedis</taxon>
        <taxon>Zoopagomycota</taxon>
        <taxon>Kickxellomycotina</taxon>
        <taxon>Kickxellomycetes</taxon>
        <taxon>Kickxellales</taxon>
        <taxon>Kickxellaceae</taxon>
        <taxon>Coemansia</taxon>
    </lineage>
</organism>
<keyword evidence="3" id="KW-1185">Reference proteome</keyword>
<feature type="compositionally biased region" description="Polar residues" evidence="1">
    <location>
        <begin position="1"/>
        <end position="10"/>
    </location>
</feature>
<gene>
    <name evidence="2" type="ORF">IWW36_004972</name>
</gene>
<evidence type="ECO:0000313" key="2">
    <source>
        <dbReference type="EMBL" id="KAJ2844980.1"/>
    </source>
</evidence>
<evidence type="ECO:0000256" key="1">
    <source>
        <dbReference type="SAM" id="MobiDB-lite"/>
    </source>
</evidence>
<feature type="compositionally biased region" description="Acidic residues" evidence="1">
    <location>
        <begin position="68"/>
        <end position="79"/>
    </location>
</feature>
<dbReference type="OrthoDB" id="1932706at2759"/>
<feature type="region of interest" description="Disordered" evidence="1">
    <location>
        <begin position="1"/>
        <end position="79"/>
    </location>
</feature>
<accession>A0A9W8I4X7</accession>
<feature type="compositionally biased region" description="Acidic residues" evidence="1">
    <location>
        <begin position="26"/>
        <end position="45"/>
    </location>
</feature>
<protein>
    <submittedName>
        <fullName evidence="2">Uncharacterized protein</fullName>
    </submittedName>
</protein>
<dbReference type="EMBL" id="JANBUW010000929">
    <property type="protein sequence ID" value="KAJ2844980.1"/>
    <property type="molecule type" value="Genomic_DNA"/>
</dbReference>
<evidence type="ECO:0000313" key="3">
    <source>
        <dbReference type="Proteomes" id="UP001139887"/>
    </source>
</evidence>
<sequence>MSASVATGTSLKAHMDTTRSLSASPDADEQNSVDFENELQQELENEMSASYDNLFSDDGSDGGHDTETFSDDSDLFGDG</sequence>
<name>A0A9W8I4X7_9FUNG</name>